<feature type="transmembrane region" description="Helical" evidence="1">
    <location>
        <begin position="52"/>
        <end position="77"/>
    </location>
</feature>
<dbReference type="AlphaFoldDB" id="A0A382GUV4"/>
<evidence type="ECO:0000256" key="1">
    <source>
        <dbReference type="SAM" id="Phobius"/>
    </source>
</evidence>
<sequence length="92" mass="10326">MDFTLPVNSDPLAYAIAAISHTDGDFSQSSHRGIGWPIFVSLFYNFIDSNDFLIYSNVLRSLSLAVSVCTIFLVYFLGRKFFNEKYSLVVAA</sequence>
<accession>A0A382GUV4</accession>
<reference evidence="2" key="1">
    <citation type="submission" date="2018-05" db="EMBL/GenBank/DDBJ databases">
        <authorList>
            <person name="Lanie J.A."/>
            <person name="Ng W.-L."/>
            <person name="Kazmierczak K.M."/>
            <person name="Andrzejewski T.M."/>
            <person name="Davidsen T.M."/>
            <person name="Wayne K.J."/>
            <person name="Tettelin H."/>
            <person name="Glass J.I."/>
            <person name="Rusch D."/>
            <person name="Podicherti R."/>
            <person name="Tsui H.-C.T."/>
            <person name="Winkler M.E."/>
        </authorList>
    </citation>
    <scope>NUCLEOTIDE SEQUENCE</scope>
</reference>
<dbReference type="EMBL" id="UINC01057463">
    <property type="protein sequence ID" value="SVB78635.1"/>
    <property type="molecule type" value="Genomic_DNA"/>
</dbReference>
<keyword evidence="1" id="KW-0812">Transmembrane</keyword>
<keyword evidence="1" id="KW-1133">Transmembrane helix</keyword>
<evidence type="ECO:0000313" key="2">
    <source>
        <dbReference type="EMBL" id="SVB78635.1"/>
    </source>
</evidence>
<keyword evidence="1" id="KW-0472">Membrane</keyword>
<feature type="non-terminal residue" evidence="2">
    <location>
        <position position="92"/>
    </location>
</feature>
<name>A0A382GUV4_9ZZZZ</name>
<organism evidence="2">
    <name type="scientific">marine metagenome</name>
    <dbReference type="NCBI Taxonomy" id="408172"/>
    <lineage>
        <taxon>unclassified sequences</taxon>
        <taxon>metagenomes</taxon>
        <taxon>ecological metagenomes</taxon>
    </lineage>
</organism>
<evidence type="ECO:0008006" key="3">
    <source>
        <dbReference type="Google" id="ProtNLM"/>
    </source>
</evidence>
<proteinExistence type="predicted"/>
<gene>
    <name evidence="2" type="ORF">METZ01_LOCUS231489</name>
</gene>
<protein>
    <recommendedName>
        <fullName evidence="3">Glycosyltransferase RgtA/B/C/D-like domain-containing protein</fullName>
    </recommendedName>
</protein>